<dbReference type="Gene3D" id="2.40.10.220">
    <property type="entry name" value="predicted glycosyltransferase like domains"/>
    <property type="match status" value="1"/>
</dbReference>
<dbReference type="SUPFAM" id="SSF141371">
    <property type="entry name" value="PilZ domain-like"/>
    <property type="match status" value="1"/>
</dbReference>
<protein>
    <recommendedName>
        <fullName evidence="1">Cyclic diguanosine monophosphate-binding protein</fullName>
        <shortName evidence="1">c-di-GMP-binding protein</shortName>
    </recommendedName>
    <alternativeName>
        <fullName evidence="1">Pilz domain-containing protein</fullName>
    </alternativeName>
</protein>
<dbReference type="PIRSF" id="PIRSF028141">
    <property type="entry name" value="C-di-GMP_BP_PA4608"/>
    <property type="match status" value="1"/>
</dbReference>
<dbReference type="OrthoDB" id="5298508at2"/>
<proteinExistence type="predicted"/>
<organism evidence="3 4">
    <name type="scientific">Methylotenera oryzisoli</name>
    <dbReference type="NCBI Taxonomy" id="2080758"/>
    <lineage>
        <taxon>Bacteria</taxon>
        <taxon>Pseudomonadati</taxon>
        <taxon>Pseudomonadota</taxon>
        <taxon>Betaproteobacteria</taxon>
        <taxon>Nitrosomonadales</taxon>
        <taxon>Methylophilaceae</taxon>
        <taxon>Methylotenera</taxon>
    </lineage>
</organism>
<comment type="function">
    <text evidence="1">Binds the second messenger bis-(3'-5') cyclic dimeric guanosine monophosphate (c-di-GMP). Can bind two c-di-GMP molecules per monomer. May play a role in bacterial second-messenger regulated processes. Binding to c-di-GMP induces a conformational change of the C- and N-termini resulting in the exposure of a highly negative surface on one side of the protein to a possible effector protein.</text>
</comment>
<keyword evidence="1" id="KW-0973">c-di-GMP</keyword>
<dbReference type="GO" id="GO:0035438">
    <property type="term" value="F:cyclic-di-GMP binding"/>
    <property type="evidence" value="ECO:0007669"/>
    <property type="project" value="InterPro"/>
</dbReference>
<evidence type="ECO:0000256" key="1">
    <source>
        <dbReference type="PIRNR" id="PIRNR028141"/>
    </source>
</evidence>
<evidence type="ECO:0000313" key="3">
    <source>
        <dbReference type="EMBL" id="TFW69693.1"/>
    </source>
</evidence>
<dbReference type="Proteomes" id="UP000297706">
    <property type="component" value="Unassembled WGS sequence"/>
</dbReference>
<name>A0A4Y9VPN6_9PROT</name>
<dbReference type="EMBL" id="PQVH01000016">
    <property type="protein sequence ID" value="TFW69693.1"/>
    <property type="molecule type" value="Genomic_DNA"/>
</dbReference>
<reference evidence="3 4" key="1">
    <citation type="submission" date="2018-02" db="EMBL/GenBank/DDBJ databases">
        <title>A novel lanthanide dependent methylotroph, Methylotenera sp. La3113.</title>
        <authorList>
            <person name="Lv H."/>
            <person name="Tani A."/>
        </authorList>
    </citation>
    <scope>NUCLEOTIDE SEQUENCE [LARGE SCALE GENOMIC DNA]</scope>
    <source>
        <strain evidence="3 4">La3113</strain>
    </source>
</reference>
<dbReference type="AlphaFoldDB" id="A0A4Y9VPN6"/>
<gene>
    <name evidence="3" type="ORF">C3Y98_12740</name>
</gene>
<dbReference type="InterPro" id="IPR009875">
    <property type="entry name" value="PilZ_domain"/>
</dbReference>
<evidence type="ECO:0000313" key="4">
    <source>
        <dbReference type="Proteomes" id="UP000297706"/>
    </source>
</evidence>
<dbReference type="InterPro" id="IPR027021">
    <property type="entry name" value="C-di-GMP_BP_PA4608"/>
</dbReference>
<comment type="caution">
    <text evidence="3">The sequence shown here is derived from an EMBL/GenBank/DDBJ whole genome shotgun (WGS) entry which is preliminary data.</text>
</comment>
<dbReference type="Pfam" id="PF07238">
    <property type="entry name" value="PilZ"/>
    <property type="match status" value="1"/>
</dbReference>
<comment type="subunit">
    <text evidence="1">Monomer in both c-di-GMP-bound and free forms.</text>
</comment>
<feature type="domain" description="PilZ" evidence="2">
    <location>
        <begin position="6"/>
        <end position="104"/>
    </location>
</feature>
<sequence>MHINESRHYSRIHFDATVELNIRLLEDIQTAHLLDISLKGALVETDRPISAFIQLRSCLMTLTLGNGEKITMQGKVVHHEGCLIGLESLHIDLDSMTNLRKLILFNTGNESLLGTELSHMLNSIKMKM</sequence>
<keyword evidence="4" id="KW-1185">Reference proteome</keyword>
<evidence type="ECO:0000259" key="2">
    <source>
        <dbReference type="Pfam" id="PF07238"/>
    </source>
</evidence>
<keyword evidence="1" id="KW-0547">Nucleotide-binding</keyword>
<accession>A0A4Y9VPN6</accession>
<dbReference type="RefSeq" id="WP_135279072.1">
    <property type="nucleotide sequence ID" value="NZ_PQVH01000016.1"/>
</dbReference>